<keyword evidence="3" id="KW-0964">Secreted</keyword>
<dbReference type="InterPro" id="IPR001087">
    <property type="entry name" value="GDSL"/>
</dbReference>
<accession>A0A371E6A4</accession>
<dbReference type="InterPro" id="IPR036514">
    <property type="entry name" value="SGNH_hydro_sf"/>
</dbReference>
<evidence type="ECO:0000256" key="4">
    <source>
        <dbReference type="ARBA" id="ARBA00022729"/>
    </source>
</evidence>
<dbReference type="Proteomes" id="UP000257109">
    <property type="component" value="Unassembled WGS sequence"/>
</dbReference>
<keyword evidence="4 8" id="KW-0732">Signal</keyword>
<dbReference type="GO" id="GO:0016788">
    <property type="term" value="F:hydrolase activity, acting on ester bonds"/>
    <property type="evidence" value="ECO:0007669"/>
    <property type="project" value="InterPro"/>
</dbReference>
<gene>
    <name evidence="9" type="ORF">CR513_60198</name>
</gene>
<evidence type="ECO:0000256" key="1">
    <source>
        <dbReference type="ARBA" id="ARBA00004613"/>
    </source>
</evidence>
<dbReference type="GO" id="GO:0016042">
    <property type="term" value="P:lipid catabolic process"/>
    <property type="evidence" value="ECO:0007669"/>
    <property type="project" value="UniProtKB-KW"/>
</dbReference>
<dbReference type="Gene3D" id="3.40.50.1110">
    <property type="entry name" value="SGNH hydrolase"/>
    <property type="match status" value="1"/>
</dbReference>
<organism evidence="9 10">
    <name type="scientific">Mucuna pruriens</name>
    <name type="common">Velvet bean</name>
    <name type="synonym">Dolichos pruriens</name>
    <dbReference type="NCBI Taxonomy" id="157652"/>
    <lineage>
        <taxon>Eukaryota</taxon>
        <taxon>Viridiplantae</taxon>
        <taxon>Streptophyta</taxon>
        <taxon>Embryophyta</taxon>
        <taxon>Tracheophyta</taxon>
        <taxon>Spermatophyta</taxon>
        <taxon>Magnoliopsida</taxon>
        <taxon>eudicotyledons</taxon>
        <taxon>Gunneridae</taxon>
        <taxon>Pentapetalae</taxon>
        <taxon>rosids</taxon>
        <taxon>fabids</taxon>
        <taxon>Fabales</taxon>
        <taxon>Fabaceae</taxon>
        <taxon>Papilionoideae</taxon>
        <taxon>50 kb inversion clade</taxon>
        <taxon>NPAAA clade</taxon>
        <taxon>indigoferoid/millettioid clade</taxon>
        <taxon>Phaseoleae</taxon>
        <taxon>Mucuna</taxon>
    </lineage>
</organism>
<reference evidence="9" key="1">
    <citation type="submission" date="2018-05" db="EMBL/GenBank/DDBJ databases">
        <title>Draft genome of Mucuna pruriens seed.</title>
        <authorList>
            <person name="Nnadi N.E."/>
            <person name="Vos R."/>
            <person name="Hasami M.H."/>
            <person name="Devisetty U.K."/>
            <person name="Aguiy J.C."/>
        </authorList>
    </citation>
    <scope>NUCLEOTIDE SEQUENCE [LARGE SCALE GENOMIC DNA]</scope>
    <source>
        <strain evidence="9">JCA_2017</strain>
    </source>
</reference>
<evidence type="ECO:0000256" key="7">
    <source>
        <dbReference type="ARBA" id="ARBA00023098"/>
    </source>
</evidence>
<comment type="caution">
    <text evidence="9">The sequence shown here is derived from an EMBL/GenBank/DDBJ whole genome shotgun (WGS) entry which is preliminary data.</text>
</comment>
<evidence type="ECO:0000256" key="5">
    <source>
        <dbReference type="ARBA" id="ARBA00022801"/>
    </source>
</evidence>
<feature type="chain" id="PRO_5016604374" evidence="8">
    <location>
        <begin position="23"/>
        <end position="201"/>
    </location>
</feature>
<name>A0A371E6A4_MUCPR</name>
<evidence type="ECO:0000256" key="3">
    <source>
        <dbReference type="ARBA" id="ARBA00022525"/>
    </source>
</evidence>
<dbReference type="PANTHER" id="PTHR45650">
    <property type="entry name" value="GDSL-LIKE LIPASE/ACYLHYDROLASE-RELATED"/>
    <property type="match status" value="1"/>
</dbReference>
<feature type="signal peptide" evidence="8">
    <location>
        <begin position="1"/>
        <end position="22"/>
    </location>
</feature>
<dbReference type="Pfam" id="PF00657">
    <property type="entry name" value="Lipase_GDSL"/>
    <property type="match status" value="1"/>
</dbReference>
<dbReference type="PANTHER" id="PTHR45650:SF75">
    <property type="entry name" value="GDSL-LIKE LIPASE_ACYLHYDROLASE"/>
    <property type="match status" value="1"/>
</dbReference>
<dbReference type="EMBL" id="QJKJ01016066">
    <property type="protein sequence ID" value="RDX61561.1"/>
    <property type="molecule type" value="Genomic_DNA"/>
</dbReference>
<dbReference type="OrthoDB" id="1683520at2759"/>
<dbReference type="STRING" id="157652.A0A371E6A4"/>
<proteinExistence type="inferred from homology"/>
<keyword evidence="7" id="KW-0443">Lipid metabolism</keyword>
<keyword evidence="5" id="KW-0378">Hydrolase</keyword>
<sequence>MVAKTKPWAWLVLSFLILAANCIQHCVHGKPQLRCLYIFGDSYSDNGNNNDLLTSAKSNYLPYGIDFPQGPTGRFTNGKTAIDQIAELLGIQNFPPPFANSTDSFVPEGLNYASGAAGILFETGKHRVRRHEEVFNRLASKIGGPKKAKQHLKKCLYYLNIGTNDYIGNYFLPQFYDTSSTYTLEQYANILIEEYSTYIQG</sequence>
<evidence type="ECO:0000256" key="6">
    <source>
        <dbReference type="ARBA" id="ARBA00022963"/>
    </source>
</evidence>
<keyword evidence="10" id="KW-1185">Reference proteome</keyword>
<comment type="similarity">
    <text evidence="2">Belongs to the 'GDSL' lipolytic enzyme family.</text>
</comment>
<dbReference type="GO" id="GO:0005576">
    <property type="term" value="C:extracellular region"/>
    <property type="evidence" value="ECO:0007669"/>
    <property type="project" value="UniProtKB-SubCell"/>
</dbReference>
<comment type="subcellular location">
    <subcellularLocation>
        <location evidence="1">Secreted</location>
    </subcellularLocation>
</comment>
<evidence type="ECO:0000256" key="2">
    <source>
        <dbReference type="ARBA" id="ARBA00008668"/>
    </source>
</evidence>
<keyword evidence="6" id="KW-0442">Lipid degradation</keyword>
<dbReference type="InterPro" id="IPR051238">
    <property type="entry name" value="GDSL_esterase/lipase"/>
</dbReference>
<dbReference type="AlphaFoldDB" id="A0A371E6A4"/>
<evidence type="ECO:0000256" key="8">
    <source>
        <dbReference type="SAM" id="SignalP"/>
    </source>
</evidence>
<evidence type="ECO:0000313" key="10">
    <source>
        <dbReference type="Proteomes" id="UP000257109"/>
    </source>
</evidence>
<evidence type="ECO:0000313" key="9">
    <source>
        <dbReference type="EMBL" id="RDX61561.1"/>
    </source>
</evidence>
<feature type="non-terminal residue" evidence="9">
    <location>
        <position position="1"/>
    </location>
</feature>
<protein>
    <submittedName>
        <fullName evidence="9">GDSL esterase/lipase</fullName>
    </submittedName>
</protein>